<feature type="transmembrane region" description="Helical" evidence="2">
    <location>
        <begin position="78"/>
        <end position="101"/>
    </location>
</feature>
<protein>
    <recommendedName>
        <fullName evidence="5">DUF4282 domain-containing protein</fullName>
    </recommendedName>
</protein>
<feature type="compositionally biased region" description="Basic and acidic residues" evidence="1">
    <location>
        <begin position="159"/>
        <end position="170"/>
    </location>
</feature>
<sequence length="189" mass="21453">MVTPKDADTAPARKSAREKFHFGIIWVVQYWRELFNFRFDKYMIIQVIPGVYGLALVAIGCGLLYLCVEAFFQSTWRGLFYLVFAAPLTFLVLASVLRALLEFYMVVFRISEHVDELVGIRDTVDRLSGISDSVDEMAALTRRIPFWRALTGAGKPRQRVPDGARRRPEQGDSTPRSDNGNGKPPRPPE</sequence>
<evidence type="ECO:0000313" key="4">
    <source>
        <dbReference type="Proteomes" id="UP000006764"/>
    </source>
</evidence>
<dbReference type="KEGG" id="apac:S7S_07370"/>
<dbReference type="STRING" id="391936.S7S_07370"/>
<gene>
    <name evidence="3" type="ORF">S7S_07370</name>
</gene>
<evidence type="ECO:0000256" key="1">
    <source>
        <dbReference type="SAM" id="MobiDB-lite"/>
    </source>
</evidence>
<accession>A0A0B4XML2</accession>
<evidence type="ECO:0000313" key="3">
    <source>
        <dbReference type="EMBL" id="AJD47890.1"/>
    </source>
</evidence>
<dbReference type="HOGENOM" id="CLU_1507571_0_0_6"/>
<evidence type="ECO:0008006" key="5">
    <source>
        <dbReference type="Google" id="ProtNLM"/>
    </source>
</evidence>
<dbReference type="Proteomes" id="UP000006764">
    <property type="component" value="Chromosome"/>
</dbReference>
<dbReference type="EMBL" id="CP004387">
    <property type="protein sequence ID" value="AJD47890.1"/>
    <property type="molecule type" value="Genomic_DNA"/>
</dbReference>
<evidence type="ECO:0000256" key="2">
    <source>
        <dbReference type="SAM" id="Phobius"/>
    </source>
</evidence>
<keyword evidence="2" id="KW-0812">Transmembrane</keyword>
<proteinExistence type="predicted"/>
<dbReference type="RefSeq" id="WP_008739219.1">
    <property type="nucleotide sequence ID" value="NZ_CP004387.1"/>
</dbReference>
<dbReference type="InterPro" id="IPR025557">
    <property type="entry name" value="DUF4282"/>
</dbReference>
<keyword evidence="4" id="KW-1185">Reference proteome</keyword>
<dbReference type="Pfam" id="PF14110">
    <property type="entry name" value="DUF4282"/>
    <property type="match status" value="1"/>
</dbReference>
<dbReference type="AlphaFoldDB" id="A0A0B4XML2"/>
<name>A0A0B4XML2_9GAMM</name>
<feature type="region of interest" description="Disordered" evidence="1">
    <location>
        <begin position="152"/>
        <end position="189"/>
    </location>
</feature>
<organism evidence="3 4">
    <name type="scientific">Isoalcanivorax pacificus W11-5</name>
    <dbReference type="NCBI Taxonomy" id="391936"/>
    <lineage>
        <taxon>Bacteria</taxon>
        <taxon>Pseudomonadati</taxon>
        <taxon>Pseudomonadota</taxon>
        <taxon>Gammaproteobacteria</taxon>
        <taxon>Oceanospirillales</taxon>
        <taxon>Alcanivoracaceae</taxon>
        <taxon>Isoalcanivorax</taxon>
    </lineage>
</organism>
<keyword evidence="2" id="KW-1133">Transmembrane helix</keyword>
<feature type="compositionally biased region" description="Polar residues" evidence="1">
    <location>
        <begin position="171"/>
        <end position="180"/>
    </location>
</feature>
<dbReference type="OrthoDB" id="6080347at2"/>
<reference evidence="3 4" key="1">
    <citation type="journal article" date="2012" name="J. Bacteriol.">
        <title>Genome sequence of an alkane-degrading bacterium, Alcanivorax pacificus type strain W11-5, isolated from deep sea sediment.</title>
        <authorList>
            <person name="Lai Q."/>
            <person name="Shao Z."/>
        </authorList>
    </citation>
    <scope>NUCLEOTIDE SEQUENCE [LARGE SCALE GENOMIC DNA]</scope>
    <source>
        <strain evidence="3 4">W11-5</strain>
    </source>
</reference>
<feature type="transmembrane region" description="Helical" evidence="2">
    <location>
        <begin position="42"/>
        <end position="66"/>
    </location>
</feature>
<keyword evidence="2" id="KW-0472">Membrane</keyword>